<evidence type="ECO:0000313" key="1">
    <source>
        <dbReference type="EMBL" id="CAG8644835.1"/>
    </source>
</evidence>
<dbReference type="Proteomes" id="UP000789366">
    <property type="component" value="Unassembled WGS sequence"/>
</dbReference>
<comment type="caution">
    <text evidence="1">The sequence shown here is derived from an EMBL/GenBank/DDBJ whole genome shotgun (WGS) entry which is preliminary data.</text>
</comment>
<protein>
    <submittedName>
        <fullName evidence="1">3458_t:CDS:1</fullName>
    </submittedName>
</protein>
<organism evidence="1 2">
    <name type="scientific">Cetraspora pellucida</name>
    <dbReference type="NCBI Taxonomy" id="1433469"/>
    <lineage>
        <taxon>Eukaryota</taxon>
        <taxon>Fungi</taxon>
        <taxon>Fungi incertae sedis</taxon>
        <taxon>Mucoromycota</taxon>
        <taxon>Glomeromycotina</taxon>
        <taxon>Glomeromycetes</taxon>
        <taxon>Diversisporales</taxon>
        <taxon>Gigasporaceae</taxon>
        <taxon>Cetraspora</taxon>
    </lineage>
</organism>
<proteinExistence type="predicted"/>
<name>A0ACA9NDG4_9GLOM</name>
<accession>A0ACA9NDG4</accession>
<gene>
    <name evidence="1" type="ORF">SPELUC_LOCUS8701</name>
</gene>
<reference evidence="1" key="1">
    <citation type="submission" date="2021-06" db="EMBL/GenBank/DDBJ databases">
        <authorList>
            <person name="Kallberg Y."/>
            <person name="Tangrot J."/>
            <person name="Rosling A."/>
        </authorList>
    </citation>
    <scope>NUCLEOTIDE SEQUENCE</scope>
    <source>
        <strain evidence="1">28 12/20/2015</strain>
    </source>
</reference>
<keyword evidence="2" id="KW-1185">Reference proteome</keyword>
<evidence type="ECO:0000313" key="2">
    <source>
        <dbReference type="Proteomes" id="UP000789366"/>
    </source>
</evidence>
<dbReference type="EMBL" id="CAJVPW010013419">
    <property type="protein sequence ID" value="CAG8644835.1"/>
    <property type="molecule type" value="Genomic_DNA"/>
</dbReference>
<sequence length="173" mass="20543">MESYVNKIKLPNSKRWISGNKSIDEFIQSTHQKDRKPILWVPYKNFSDINRIGDGGFSTVFSAHWKNHTTNELVALKLLHNSQNLSERFLNEWFTRYNNAIYLFNPVERLEFMQFWEADKIIRTISTTSTSSLITHDKAVYTSRFLSYVSRQEHENIFERMSKVDRSDNELLN</sequence>
<feature type="non-terminal residue" evidence="1">
    <location>
        <position position="173"/>
    </location>
</feature>